<sequence>MKIYLSTLLLSALLLAGCSGTLLQSKTIDYQSASKQQLPSLEVPPDLTTPKRDDRYAVPEISANKGSATYSAYTGDQGAQAAAPASSEVLPHVPNMHIERDGSERWLVVSGMTPDALWPIIKSFWQEHGFIINVDRPEAGIMETDWAENRANLPQDIIRRTLGKVFDSLYSTAQRDKFRTRLERGTVPGTTDIFISHRGMDEVYIDEGKSQTRWQPRAPDPGLEAEMLRLLMVRLGAGEAQAKALVAAPQTVAHAQLVQAGAGAGSLRVAEPFDRAWRRVGLALDRVGFTVEDRDRSKGLYFVRYLDPEVQAKQGKGFLDKLMFWKSGKSDITDKEQYRIYVKGETDSSTVQVLSSKGDVAQTETAKKILQLLFEQLQ</sequence>
<dbReference type="Gene3D" id="3.30.310.170">
    <property type="entry name" value="Outer membrane protein assembly factor BamC"/>
    <property type="match status" value="1"/>
</dbReference>
<accession>A0A1J5Q8S7</accession>
<organism evidence="1">
    <name type="scientific">mine drainage metagenome</name>
    <dbReference type="NCBI Taxonomy" id="410659"/>
    <lineage>
        <taxon>unclassified sequences</taxon>
        <taxon>metagenomes</taxon>
        <taxon>ecological metagenomes</taxon>
    </lineage>
</organism>
<dbReference type="EMBL" id="MLJW01001112">
    <property type="protein sequence ID" value="OIQ80081.1"/>
    <property type="molecule type" value="Genomic_DNA"/>
</dbReference>
<dbReference type="InterPro" id="IPR010653">
    <property type="entry name" value="NlpB/DapX"/>
</dbReference>
<dbReference type="AlphaFoldDB" id="A0A1J5Q8S7"/>
<protein>
    <submittedName>
        <fullName evidence="1">Outer membrane protein assembly factor BamC</fullName>
    </submittedName>
</protein>
<reference evidence="1" key="1">
    <citation type="submission" date="2016-10" db="EMBL/GenBank/DDBJ databases">
        <title>Sequence of Gallionella enrichment culture.</title>
        <authorList>
            <person name="Poehlein A."/>
            <person name="Muehling M."/>
            <person name="Daniel R."/>
        </authorList>
    </citation>
    <scope>NUCLEOTIDE SEQUENCE</scope>
</reference>
<comment type="caution">
    <text evidence="1">The sequence shown here is derived from an EMBL/GenBank/DDBJ whole genome shotgun (WGS) entry which is preliminary data.</text>
</comment>
<evidence type="ECO:0000313" key="1">
    <source>
        <dbReference type="EMBL" id="OIQ80081.1"/>
    </source>
</evidence>
<name>A0A1J5Q8S7_9ZZZZ</name>
<gene>
    <name evidence="1" type="primary">bamC_8</name>
    <name evidence="1" type="ORF">GALL_381730</name>
</gene>
<proteinExistence type="predicted"/>
<dbReference type="InterPro" id="IPR042268">
    <property type="entry name" value="BamC_C"/>
</dbReference>
<dbReference type="PROSITE" id="PS51257">
    <property type="entry name" value="PROKAR_LIPOPROTEIN"/>
    <property type="match status" value="1"/>
</dbReference>
<dbReference type="Pfam" id="PF06804">
    <property type="entry name" value="Lipoprotein_18"/>
    <property type="match status" value="1"/>
</dbReference>